<keyword evidence="5 6" id="KW-0472">Membrane</keyword>
<keyword evidence="3 6" id="KW-0812">Transmembrane</keyword>
<reference evidence="8 9" key="1">
    <citation type="journal article" date="2011" name="J. Bacteriol.">
        <title>Complete genome sequence of Metallosphaera cuprina, a metal sulfide-oxidizing archaeon from a hot spring.</title>
        <authorList>
            <person name="Liu L.J."/>
            <person name="You X.Y."/>
            <person name="Zheng H."/>
            <person name="Wang S."/>
            <person name="Jiang C.Y."/>
            <person name="Liu S.J."/>
        </authorList>
    </citation>
    <scope>NUCLEOTIDE SEQUENCE [LARGE SCALE GENOMIC DNA]</scope>
    <source>
        <strain evidence="8 9">Ar-4</strain>
    </source>
</reference>
<name>F4FZE2_METCR</name>
<feature type="domain" description="Type II secretion system protein GspF" evidence="7">
    <location>
        <begin position="397"/>
        <end position="522"/>
    </location>
</feature>
<evidence type="ECO:0000313" key="9">
    <source>
        <dbReference type="Proteomes" id="UP000007812"/>
    </source>
</evidence>
<dbReference type="Proteomes" id="UP000007812">
    <property type="component" value="Chromosome"/>
</dbReference>
<sequence>MAFKGWRRGNQATKPSNRQSLGIIGNFYELGIVKSISKSVEKKLLMAGLSIDPRIFAAQIFFYLSISSAFSALLAFFGIYIIVKLYLVYRLAKFAVLGLMLLMFAVIIPPVTYLLLNVNISQTIENRRIGLDAESAAFSAVFTIFLKSGLSPRILFERLSKTTAFNYINQLTLYVSKRIDFLGESVEDALLRAIKVSPSRILNDFLLSYVSAVRSGAPVLDTVSAKAKDILRQLELAADIAADKLSGVGETYVIWLASGYITFFLILLLEALFPGIVGGSIPLNVFGAILVLILPLVDGVFILMVEQSQMRFPERKVSSYRVFYVSLGVGLITMFVLLGLTKELIPFLTLSGNTNDVTAISLIMMIAFLIASVPPAIITSRELKKGTGYDPYVVSLLRAISEGIRAGLSPETIIENIKNSPEMGKLSNILKKISGYISLGYPLRDAFIKGVEEILDFTSRISLVSIADMIDIGSLTPETIESLAEQVETQIKIKRQYESKVKILLYTPYIGVIISIIAVNFLSAAILGLITSNSFAFSSGALGEAKVLLPEAVFITTITSMINAFVAGLLVGKLGHGKVASGFIHSAIMVVITAILMIIIIHVHFTFGPSVAPSG</sequence>
<feature type="transmembrane region" description="Helical" evidence="6">
    <location>
        <begin position="317"/>
        <end position="338"/>
    </location>
</feature>
<evidence type="ECO:0000256" key="5">
    <source>
        <dbReference type="ARBA" id="ARBA00023136"/>
    </source>
</evidence>
<evidence type="ECO:0000256" key="4">
    <source>
        <dbReference type="ARBA" id="ARBA00022989"/>
    </source>
</evidence>
<dbReference type="GeneID" id="10493718"/>
<evidence type="ECO:0000259" key="7">
    <source>
        <dbReference type="Pfam" id="PF00482"/>
    </source>
</evidence>
<protein>
    <submittedName>
        <fullName evidence="8">Type II secretion system protein</fullName>
    </submittedName>
</protein>
<dbReference type="OrthoDB" id="12374at2157"/>
<feature type="transmembrane region" description="Helical" evidence="6">
    <location>
        <begin position="252"/>
        <end position="273"/>
    </location>
</feature>
<evidence type="ECO:0000313" key="8">
    <source>
        <dbReference type="EMBL" id="AEB95632.1"/>
    </source>
</evidence>
<dbReference type="EMBL" id="CP002656">
    <property type="protein sequence ID" value="AEB95632.1"/>
    <property type="molecule type" value="Genomic_DNA"/>
</dbReference>
<organism evidence="8 9">
    <name type="scientific">Metallosphaera cuprina (strain Ar-4)</name>
    <dbReference type="NCBI Taxonomy" id="1006006"/>
    <lineage>
        <taxon>Archaea</taxon>
        <taxon>Thermoproteota</taxon>
        <taxon>Thermoprotei</taxon>
        <taxon>Sulfolobales</taxon>
        <taxon>Sulfolobaceae</taxon>
        <taxon>Metallosphaera</taxon>
    </lineage>
</organism>
<accession>F4FZE2</accession>
<keyword evidence="4 6" id="KW-1133">Transmembrane helix</keyword>
<dbReference type="PANTHER" id="PTHR35402">
    <property type="entry name" value="INTEGRAL MEMBRANE PROTEIN-RELATED"/>
    <property type="match status" value="1"/>
</dbReference>
<feature type="transmembrane region" description="Helical" evidence="6">
    <location>
        <begin position="285"/>
        <end position="305"/>
    </location>
</feature>
<dbReference type="AlphaFoldDB" id="F4FZE2"/>
<evidence type="ECO:0000256" key="1">
    <source>
        <dbReference type="ARBA" id="ARBA00004651"/>
    </source>
</evidence>
<dbReference type="GO" id="GO:0005886">
    <property type="term" value="C:plasma membrane"/>
    <property type="evidence" value="ECO:0007669"/>
    <property type="project" value="UniProtKB-SubCell"/>
</dbReference>
<dbReference type="InterPro" id="IPR056569">
    <property type="entry name" value="ArlJ-like"/>
</dbReference>
<feature type="transmembrane region" description="Helical" evidence="6">
    <location>
        <begin position="358"/>
        <end position="378"/>
    </location>
</feature>
<evidence type="ECO:0000256" key="2">
    <source>
        <dbReference type="ARBA" id="ARBA00022475"/>
    </source>
</evidence>
<dbReference type="eggNOG" id="arCOG01808">
    <property type="taxonomic scope" value="Archaea"/>
</dbReference>
<proteinExistence type="predicted"/>
<dbReference type="RefSeq" id="WP_013738130.1">
    <property type="nucleotide sequence ID" value="NC_015435.1"/>
</dbReference>
<dbReference type="PANTHER" id="PTHR35402:SF1">
    <property type="entry name" value="TYPE II SECRETION SYSTEM PROTEIN GSPF DOMAIN-CONTAINING PROTEIN"/>
    <property type="match status" value="1"/>
</dbReference>
<feature type="transmembrane region" description="Helical" evidence="6">
    <location>
        <begin position="94"/>
        <end position="116"/>
    </location>
</feature>
<dbReference type="InterPro" id="IPR018076">
    <property type="entry name" value="T2SS_GspF_dom"/>
</dbReference>
<dbReference type="HOGENOM" id="CLU_443878_0_0_2"/>
<evidence type="ECO:0000256" key="6">
    <source>
        <dbReference type="SAM" id="Phobius"/>
    </source>
</evidence>
<keyword evidence="9" id="KW-1185">Reference proteome</keyword>
<dbReference type="KEGG" id="mcn:Mcup_1529"/>
<feature type="transmembrane region" description="Helical" evidence="6">
    <location>
        <begin position="503"/>
        <end position="532"/>
    </location>
</feature>
<evidence type="ECO:0000256" key="3">
    <source>
        <dbReference type="ARBA" id="ARBA00022692"/>
    </source>
</evidence>
<dbReference type="Pfam" id="PF00482">
    <property type="entry name" value="T2SSF"/>
    <property type="match status" value="2"/>
</dbReference>
<dbReference type="STRING" id="1006006.Mcup_1529"/>
<feature type="transmembrane region" description="Helical" evidence="6">
    <location>
        <begin position="583"/>
        <end position="605"/>
    </location>
</feature>
<feature type="domain" description="Type II secretion system protein GspF" evidence="7">
    <location>
        <begin position="138"/>
        <end position="266"/>
    </location>
</feature>
<comment type="subcellular location">
    <subcellularLocation>
        <location evidence="1">Cell membrane</location>
        <topology evidence="1">Multi-pass membrane protein</topology>
    </subcellularLocation>
</comment>
<feature type="transmembrane region" description="Helical" evidence="6">
    <location>
        <begin position="60"/>
        <end position="82"/>
    </location>
</feature>
<keyword evidence="2" id="KW-1003">Cell membrane</keyword>
<dbReference type="PATRIC" id="fig|1006006.8.peg.1525"/>
<gene>
    <name evidence="8" type="ordered locus">Mcup_1529</name>
</gene>
<feature type="transmembrane region" description="Helical" evidence="6">
    <location>
        <begin position="552"/>
        <end position="571"/>
    </location>
</feature>